<gene>
    <name evidence="1" type="ORF">ASPGLDRAFT_127866</name>
</gene>
<protein>
    <recommendedName>
        <fullName evidence="3">Transcription factor domain-containing protein</fullName>
    </recommendedName>
</protein>
<dbReference type="PANTHER" id="PTHR31644">
    <property type="entry name" value="TRANSCRIPTIONAL ACTIVATOR ARO80-RELATED"/>
    <property type="match status" value="1"/>
</dbReference>
<name>A0A1L9VHV5_ASPGL</name>
<sequence length="333" mass="37818">PSLSTRFTADDFPTLKLNDDAQHNYASVLQATIELTQILHNGHDILYSCKTRTWQMMLRGDYNRYLDDFRRALSTWQDSWGNLKAPPRLHHTLRTFYEYVRLYVNAFSFQSVLSRASADNQSKAVRPSPSGTNQVPSPFSHGIMASADGVYILEAVHAAKEILIIATETDPATHIRYMPFRFYYSYIIYSAVFLHKVDVFDALSTAEHREIRDLVRRFLHVLDDAVTSHCHVAFRYGKLLQKLWFDDAGATGTSLDSNREDQVNPEASLPHKEYSFGSTLDNSGDAPPSGLDLQIPEANYRLVPEFDLLYQSLFNLGTDPFSSESAAGMDFRI</sequence>
<keyword evidence="2" id="KW-1185">Reference proteome</keyword>
<proteinExistence type="predicted"/>
<dbReference type="InterPro" id="IPR052780">
    <property type="entry name" value="AAA_Catabolism_Regulators"/>
</dbReference>
<evidence type="ECO:0000313" key="1">
    <source>
        <dbReference type="EMBL" id="OJJ83480.1"/>
    </source>
</evidence>
<dbReference type="GeneID" id="34457007"/>
<dbReference type="Proteomes" id="UP000184300">
    <property type="component" value="Unassembled WGS sequence"/>
</dbReference>
<feature type="non-terminal residue" evidence="1">
    <location>
        <position position="1"/>
    </location>
</feature>
<dbReference type="GO" id="GO:0000981">
    <property type="term" value="F:DNA-binding transcription factor activity, RNA polymerase II-specific"/>
    <property type="evidence" value="ECO:0007669"/>
    <property type="project" value="TreeGrafter"/>
</dbReference>
<dbReference type="STRING" id="1160497.A0A1L9VHV5"/>
<dbReference type="GO" id="GO:0005634">
    <property type="term" value="C:nucleus"/>
    <property type="evidence" value="ECO:0007669"/>
    <property type="project" value="TreeGrafter"/>
</dbReference>
<evidence type="ECO:0000313" key="2">
    <source>
        <dbReference type="Proteomes" id="UP000184300"/>
    </source>
</evidence>
<dbReference type="VEuPathDB" id="FungiDB:ASPGLDRAFT_127866"/>
<reference evidence="2" key="1">
    <citation type="journal article" date="2017" name="Genome Biol.">
        <title>Comparative genomics reveals high biological diversity and specific adaptations in the industrially and medically important fungal genus Aspergillus.</title>
        <authorList>
            <person name="de Vries R.P."/>
            <person name="Riley R."/>
            <person name="Wiebenga A."/>
            <person name="Aguilar-Osorio G."/>
            <person name="Amillis S."/>
            <person name="Uchima C.A."/>
            <person name="Anderluh G."/>
            <person name="Asadollahi M."/>
            <person name="Askin M."/>
            <person name="Barry K."/>
            <person name="Battaglia E."/>
            <person name="Bayram O."/>
            <person name="Benocci T."/>
            <person name="Braus-Stromeyer S.A."/>
            <person name="Caldana C."/>
            <person name="Canovas D."/>
            <person name="Cerqueira G.C."/>
            <person name="Chen F."/>
            <person name="Chen W."/>
            <person name="Choi C."/>
            <person name="Clum A."/>
            <person name="Dos Santos R.A."/>
            <person name="Damasio A.R."/>
            <person name="Diallinas G."/>
            <person name="Emri T."/>
            <person name="Fekete E."/>
            <person name="Flipphi M."/>
            <person name="Freyberg S."/>
            <person name="Gallo A."/>
            <person name="Gournas C."/>
            <person name="Habgood R."/>
            <person name="Hainaut M."/>
            <person name="Harispe M.L."/>
            <person name="Henrissat B."/>
            <person name="Hilden K.S."/>
            <person name="Hope R."/>
            <person name="Hossain A."/>
            <person name="Karabika E."/>
            <person name="Karaffa L."/>
            <person name="Karanyi Z."/>
            <person name="Krasevec N."/>
            <person name="Kuo A."/>
            <person name="Kusch H."/>
            <person name="LaButti K."/>
            <person name="Lagendijk E.L."/>
            <person name="Lapidus A."/>
            <person name="Levasseur A."/>
            <person name="Lindquist E."/>
            <person name="Lipzen A."/>
            <person name="Logrieco A.F."/>
            <person name="MacCabe A."/>
            <person name="Maekelae M.R."/>
            <person name="Malavazi I."/>
            <person name="Melin P."/>
            <person name="Meyer V."/>
            <person name="Mielnichuk N."/>
            <person name="Miskei M."/>
            <person name="Molnar A.P."/>
            <person name="Mule G."/>
            <person name="Ngan C.Y."/>
            <person name="Orejas M."/>
            <person name="Orosz E."/>
            <person name="Ouedraogo J.P."/>
            <person name="Overkamp K.M."/>
            <person name="Park H.-S."/>
            <person name="Perrone G."/>
            <person name="Piumi F."/>
            <person name="Punt P.J."/>
            <person name="Ram A.F."/>
            <person name="Ramon A."/>
            <person name="Rauscher S."/>
            <person name="Record E."/>
            <person name="Riano-Pachon D.M."/>
            <person name="Robert V."/>
            <person name="Roehrig J."/>
            <person name="Ruller R."/>
            <person name="Salamov A."/>
            <person name="Salih N.S."/>
            <person name="Samson R.A."/>
            <person name="Sandor E."/>
            <person name="Sanguinetti M."/>
            <person name="Schuetze T."/>
            <person name="Sepcic K."/>
            <person name="Shelest E."/>
            <person name="Sherlock G."/>
            <person name="Sophianopoulou V."/>
            <person name="Squina F.M."/>
            <person name="Sun H."/>
            <person name="Susca A."/>
            <person name="Todd R.B."/>
            <person name="Tsang A."/>
            <person name="Unkles S.E."/>
            <person name="van de Wiele N."/>
            <person name="van Rossen-Uffink D."/>
            <person name="Oliveira J.V."/>
            <person name="Vesth T.C."/>
            <person name="Visser J."/>
            <person name="Yu J.-H."/>
            <person name="Zhou M."/>
            <person name="Andersen M.R."/>
            <person name="Archer D.B."/>
            <person name="Baker S.E."/>
            <person name="Benoit I."/>
            <person name="Brakhage A.A."/>
            <person name="Braus G.H."/>
            <person name="Fischer R."/>
            <person name="Frisvad J.C."/>
            <person name="Goldman G.H."/>
            <person name="Houbraken J."/>
            <person name="Oakley B."/>
            <person name="Pocsi I."/>
            <person name="Scazzocchio C."/>
            <person name="Seiboth B."/>
            <person name="vanKuyk P.A."/>
            <person name="Wortman J."/>
            <person name="Dyer P.S."/>
            <person name="Grigoriev I.V."/>
        </authorList>
    </citation>
    <scope>NUCLEOTIDE SEQUENCE [LARGE SCALE GENOMIC DNA]</scope>
    <source>
        <strain evidence="2">CBS 516.65</strain>
    </source>
</reference>
<dbReference type="RefSeq" id="XP_022400178.1">
    <property type="nucleotide sequence ID" value="XM_022540746.1"/>
</dbReference>
<dbReference type="CDD" id="cd12148">
    <property type="entry name" value="fungal_TF_MHR"/>
    <property type="match status" value="1"/>
</dbReference>
<accession>A0A1L9VHV5</accession>
<dbReference type="EMBL" id="KV878899">
    <property type="protein sequence ID" value="OJJ83480.1"/>
    <property type="molecule type" value="Genomic_DNA"/>
</dbReference>
<evidence type="ECO:0008006" key="3">
    <source>
        <dbReference type="Google" id="ProtNLM"/>
    </source>
</evidence>
<dbReference type="OrthoDB" id="4472878at2759"/>
<organism evidence="1 2">
    <name type="scientific">Aspergillus glaucus CBS 516.65</name>
    <dbReference type="NCBI Taxonomy" id="1160497"/>
    <lineage>
        <taxon>Eukaryota</taxon>
        <taxon>Fungi</taxon>
        <taxon>Dikarya</taxon>
        <taxon>Ascomycota</taxon>
        <taxon>Pezizomycotina</taxon>
        <taxon>Eurotiomycetes</taxon>
        <taxon>Eurotiomycetidae</taxon>
        <taxon>Eurotiales</taxon>
        <taxon>Aspergillaceae</taxon>
        <taxon>Aspergillus</taxon>
        <taxon>Aspergillus subgen. Aspergillus</taxon>
    </lineage>
</organism>
<dbReference type="AlphaFoldDB" id="A0A1L9VHV5"/>
<dbReference type="PANTHER" id="PTHR31644:SF1">
    <property type="entry name" value="ZN(II)2CYS6 TRANSCRIPTION FACTOR (EUROFUNG)"/>
    <property type="match status" value="1"/>
</dbReference>